<dbReference type="SUPFAM" id="SSF55729">
    <property type="entry name" value="Acyl-CoA N-acyltransferases (Nat)"/>
    <property type="match status" value="1"/>
</dbReference>
<evidence type="ECO:0000259" key="1">
    <source>
        <dbReference type="PROSITE" id="PS51186"/>
    </source>
</evidence>
<feature type="domain" description="N-acetyltransferase" evidence="1">
    <location>
        <begin position="5"/>
        <end position="155"/>
    </location>
</feature>
<dbReference type="CDD" id="cd04301">
    <property type="entry name" value="NAT_SF"/>
    <property type="match status" value="1"/>
</dbReference>
<dbReference type="InterPro" id="IPR016181">
    <property type="entry name" value="Acyl_CoA_acyltransferase"/>
</dbReference>
<accession>A0A972JKQ5</accession>
<evidence type="ECO:0000313" key="3">
    <source>
        <dbReference type="Proteomes" id="UP000737113"/>
    </source>
</evidence>
<evidence type="ECO:0000313" key="2">
    <source>
        <dbReference type="EMBL" id="NMH64627.1"/>
    </source>
</evidence>
<dbReference type="Gene3D" id="3.40.630.30">
    <property type="match status" value="1"/>
</dbReference>
<gene>
    <name evidence="2" type="ORF">HC757_05525</name>
</gene>
<name>A0A972JKQ5_9GAMM</name>
<proteinExistence type="predicted"/>
<reference evidence="2" key="1">
    <citation type="submission" date="2020-04" db="EMBL/GenBank/DDBJ databases">
        <title>Description of Shewanella salipaludis sp. nov., isolated from a salt marsh.</title>
        <authorList>
            <person name="Park S."/>
            <person name="Yoon J.-H."/>
        </authorList>
    </citation>
    <scope>NUCLEOTIDE SEQUENCE</scope>
    <source>
        <strain evidence="2">SHSM-M6</strain>
    </source>
</reference>
<protein>
    <submittedName>
        <fullName evidence="2">GNAT family N-acetyltransferase</fullName>
    </submittedName>
</protein>
<organism evidence="2 3">
    <name type="scientific">Shewanella salipaludis</name>
    <dbReference type="NCBI Taxonomy" id="2723052"/>
    <lineage>
        <taxon>Bacteria</taxon>
        <taxon>Pseudomonadati</taxon>
        <taxon>Pseudomonadota</taxon>
        <taxon>Gammaproteobacteria</taxon>
        <taxon>Alteromonadales</taxon>
        <taxon>Shewanellaceae</taxon>
        <taxon>Shewanella</taxon>
    </lineage>
</organism>
<dbReference type="InterPro" id="IPR000182">
    <property type="entry name" value="GNAT_dom"/>
</dbReference>
<dbReference type="AlphaFoldDB" id="A0A972JKQ5"/>
<dbReference type="Pfam" id="PF00583">
    <property type="entry name" value="Acetyltransf_1"/>
    <property type="match status" value="1"/>
</dbReference>
<comment type="caution">
    <text evidence="2">The sequence shown here is derived from an EMBL/GenBank/DDBJ whole genome shotgun (WGS) entry which is preliminary data.</text>
</comment>
<sequence length="173" mass="18807">MVNKVNTESISIELCLDEGLRCQAAALVDSRDDNAHPLDHEAFFAARAIIVALNAARRVVGCAVIKAGAGEVAELGYLVVAPDYRRLGLATRLTAKRIQQAKTLGIKLLFATVREENNLSRANLVKAGFKLWGKYLSIRGTGNSIDWYYLPLAADLDIPALMQTLVGARTRLA</sequence>
<dbReference type="EMBL" id="JAAXYH010000002">
    <property type="protein sequence ID" value="NMH64627.1"/>
    <property type="molecule type" value="Genomic_DNA"/>
</dbReference>
<dbReference type="PROSITE" id="PS51186">
    <property type="entry name" value="GNAT"/>
    <property type="match status" value="1"/>
</dbReference>
<keyword evidence="3" id="KW-1185">Reference proteome</keyword>
<dbReference type="Proteomes" id="UP000737113">
    <property type="component" value="Unassembled WGS sequence"/>
</dbReference>
<dbReference type="GO" id="GO:0016747">
    <property type="term" value="F:acyltransferase activity, transferring groups other than amino-acyl groups"/>
    <property type="evidence" value="ECO:0007669"/>
    <property type="project" value="InterPro"/>
</dbReference>